<evidence type="ECO:0000256" key="4">
    <source>
        <dbReference type="ARBA" id="ARBA00011245"/>
    </source>
</evidence>
<comment type="pathway">
    <text evidence="2">Porphyrin-containing compound metabolism; protoporphyrin-IX biosynthesis; coproporphyrinogen-III from 5-aminolevulinate: step 2/4.</text>
</comment>
<dbReference type="PRINTS" id="PR00151">
    <property type="entry name" value="PORPHBDMNASE"/>
</dbReference>
<evidence type="ECO:0000256" key="7">
    <source>
        <dbReference type="ARBA" id="ARBA00048169"/>
    </source>
</evidence>
<evidence type="ECO:0000256" key="8">
    <source>
        <dbReference type="HAMAP-Rule" id="MF_00260"/>
    </source>
</evidence>
<dbReference type="FunFam" id="3.40.190.10:FF:000005">
    <property type="entry name" value="Porphobilinogen deaminase"/>
    <property type="match status" value="1"/>
</dbReference>
<dbReference type="HAMAP" id="MF_00260">
    <property type="entry name" value="Porphobil_deam"/>
    <property type="match status" value="1"/>
</dbReference>
<proteinExistence type="inferred from homology"/>
<dbReference type="Proteomes" id="UP000184342">
    <property type="component" value="Unassembled WGS sequence"/>
</dbReference>
<evidence type="ECO:0000256" key="6">
    <source>
        <dbReference type="ARBA" id="ARBA00023244"/>
    </source>
</evidence>
<dbReference type="CDD" id="cd13647">
    <property type="entry name" value="PBP2_PBGD_2"/>
    <property type="match status" value="1"/>
</dbReference>
<gene>
    <name evidence="8" type="primary">hemC</name>
    <name evidence="11" type="ORF">SAMN02745691_00794</name>
</gene>
<dbReference type="InterPro" id="IPR036803">
    <property type="entry name" value="Porphobilinogen_deaminase_C_sf"/>
</dbReference>
<dbReference type="EC" id="2.5.1.61" evidence="8"/>
<dbReference type="Pfam" id="PF01379">
    <property type="entry name" value="Porphobil_deam"/>
    <property type="match status" value="1"/>
</dbReference>
<evidence type="ECO:0000256" key="5">
    <source>
        <dbReference type="ARBA" id="ARBA00022679"/>
    </source>
</evidence>
<dbReference type="InterPro" id="IPR022419">
    <property type="entry name" value="Porphobilin_deaminase_cofac_BS"/>
</dbReference>
<dbReference type="SUPFAM" id="SSF53850">
    <property type="entry name" value="Periplasmic binding protein-like II"/>
    <property type="match status" value="1"/>
</dbReference>
<dbReference type="PROSITE" id="PS00533">
    <property type="entry name" value="PORPHOBILINOGEN_DEAM"/>
    <property type="match status" value="1"/>
</dbReference>
<evidence type="ECO:0000313" key="12">
    <source>
        <dbReference type="Proteomes" id="UP000184342"/>
    </source>
</evidence>
<dbReference type="PIRSF" id="PIRSF001438">
    <property type="entry name" value="4pyrrol_synth_OHMeBilane_synth"/>
    <property type="match status" value="1"/>
</dbReference>
<dbReference type="PANTHER" id="PTHR11557:SF0">
    <property type="entry name" value="PORPHOBILINOGEN DEAMINASE"/>
    <property type="match status" value="1"/>
</dbReference>
<protein>
    <recommendedName>
        <fullName evidence="8">Porphobilinogen deaminase</fullName>
        <shortName evidence="8">PBG</shortName>
        <ecNumber evidence="8">2.5.1.61</ecNumber>
    </recommendedName>
    <alternativeName>
        <fullName evidence="8">Hydroxymethylbilane synthase</fullName>
        <shortName evidence="8">HMBS</shortName>
    </alternativeName>
    <alternativeName>
        <fullName evidence="8">Pre-uroporphyrinogen synthase</fullName>
    </alternativeName>
</protein>
<evidence type="ECO:0000256" key="2">
    <source>
        <dbReference type="ARBA" id="ARBA00004735"/>
    </source>
</evidence>
<dbReference type="InterPro" id="IPR000860">
    <property type="entry name" value="HemC"/>
</dbReference>
<dbReference type="GO" id="GO:0006782">
    <property type="term" value="P:protoporphyrinogen IX biosynthetic process"/>
    <property type="evidence" value="ECO:0007669"/>
    <property type="project" value="UniProtKB-UniRule"/>
</dbReference>
<dbReference type="InterPro" id="IPR022418">
    <property type="entry name" value="Porphobilinogen_deaminase_C"/>
</dbReference>
<dbReference type="AlphaFoldDB" id="A0A1M6DSI1"/>
<sequence length="293" mass="32540">MNKIIIGTRESKLAVVQTNMVARIIMDHHDVEVEICPMKTTGDIILDRSLDKIGGKGLFVKELDMALSQKKTDISVHSLKDMPMEVPDELPIIAYSKREDPRDVLILPEGCQELDLEKPLGCSSKRRMLQIKKIFPEAEFKELRGNILTRIKKLDQGEYGGIILAAAGLKRMGLENRISRYFTTEEMIPSAGQGILAIQGRRDFDIELIKEADDSDSRYAAICERSFVRTLDGGCSSPIAAFATVSDGSITLKGLYYGEDMVESRTGTITGNVFEAEELGIRLANRLKLAGKE</sequence>
<evidence type="ECO:0000259" key="10">
    <source>
        <dbReference type="Pfam" id="PF03900"/>
    </source>
</evidence>
<dbReference type="GO" id="GO:0004418">
    <property type="term" value="F:hydroxymethylbilane synthase activity"/>
    <property type="evidence" value="ECO:0007669"/>
    <property type="project" value="UniProtKB-UniRule"/>
</dbReference>
<comment type="miscellaneous">
    <text evidence="8">The porphobilinogen subunits are added to the dipyrromethane group.</text>
</comment>
<evidence type="ECO:0000256" key="1">
    <source>
        <dbReference type="ARBA" id="ARBA00002869"/>
    </source>
</evidence>
<comment type="function">
    <text evidence="1 8">Tetrapolymerization of the monopyrrole PBG into the hydroxymethylbilane pre-uroporphyrinogen in several discrete steps.</text>
</comment>
<comment type="subunit">
    <text evidence="4 8">Monomer.</text>
</comment>
<evidence type="ECO:0000256" key="3">
    <source>
        <dbReference type="ARBA" id="ARBA00005638"/>
    </source>
</evidence>
<dbReference type="OrthoDB" id="9810298at2"/>
<dbReference type="SUPFAM" id="SSF54782">
    <property type="entry name" value="Porphobilinogen deaminase (hydroxymethylbilane synthase), C-terminal domain"/>
    <property type="match status" value="1"/>
</dbReference>
<evidence type="ECO:0000313" key="11">
    <source>
        <dbReference type="EMBL" id="SHI76161.1"/>
    </source>
</evidence>
<dbReference type="InterPro" id="IPR022417">
    <property type="entry name" value="Porphobilin_deaminase_N"/>
</dbReference>
<keyword evidence="6 8" id="KW-0627">Porphyrin biosynthesis</keyword>
<organism evidence="11 12">
    <name type="scientific">Parasporobacterium paucivorans DSM 15970</name>
    <dbReference type="NCBI Taxonomy" id="1122934"/>
    <lineage>
        <taxon>Bacteria</taxon>
        <taxon>Bacillati</taxon>
        <taxon>Bacillota</taxon>
        <taxon>Clostridia</taxon>
        <taxon>Lachnospirales</taxon>
        <taxon>Lachnospiraceae</taxon>
        <taxon>Parasporobacterium</taxon>
    </lineage>
</organism>
<dbReference type="PANTHER" id="PTHR11557">
    <property type="entry name" value="PORPHOBILINOGEN DEAMINASE"/>
    <property type="match status" value="1"/>
</dbReference>
<dbReference type="STRING" id="1122934.SAMN02745691_00794"/>
<reference evidence="11 12" key="1">
    <citation type="submission" date="2016-11" db="EMBL/GenBank/DDBJ databases">
        <authorList>
            <person name="Jaros S."/>
            <person name="Januszkiewicz K."/>
            <person name="Wedrychowicz H."/>
        </authorList>
    </citation>
    <scope>NUCLEOTIDE SEQUENCE [LARGE SCALE GENOMIC DNA]</scope>
    <source>
        <strain evidence="11 12">DSM 15970</strain>
    </source>
</reference>
<comment type="cofactor">
    <cofactor evidence="8">
        <name>dipyrromethane</name>
        <dbReference type="ChEBI" id="CHEBI:60342"/>
    </cofactor>
    <text evidence="8">Binds 1 dipyrromethane group covalently.</text>
</comment>
<dbReference type="Pfam" id="PF03900">
    <property type="entry name" value="Porphobil_deamC"/>
    <property type="match status" value="1"/>
</dbReference>
<feature type="domain" description="Porphobilinogen deaminase N-terminal" evidence="9">
    <location>
        <begin position="4"/>
        <end position="203"/>
    </location>
</feature>
<dbReference type="Gene3D" id="3.30.160.40">
    <property type="entry name" value="Porphobilinogen deaminase, C-terminal domain"/>
    <property type="match status" value="1"/>
</dbReference>
<comment type="similarity">
    <text evidence="3 8">Belongs to the HMBS family.</text>
</comment>
<keyword evidence="12" id="KW-1185">Reference proteome</keyword>
<dbReference type="Gene3D" id="3.40.190.10">
    <property type="entry name" value="Periplasmic binding protein-like II"/>
    <property type="match status" value="2"/>
</dbReference>
<keyword evidence="5 8" id="KW-0808">Transferase</keyword>
<feature type="domain" description="Porphobilinogen deaminase C-terminal" evidence="10">
    <location>
        <begin position="220"/>
        <end position="288"/>
    </location>
</feature>
<dbReference type="RefSeq" id="WP_073993061.1">
    <property type="nucleotide sequence ID" value="NZ_FQYT01000006.1"/>
</dbReference>
<dbReference type="NCBIfam" id="TIGR00212">
    <property type="entry name" value="hemC"/>
    <property type="match status" value="1"/>
</dbReference>
<comment type="catalytic activity">
    <reaction evidence="7 8">
        <text>4 porphobilinogen + H2O = hydroxymethylbilane + 4 NH4(+)</text>
        <dbReference type="Rhea" id="RHEA:13185"/>
        <dbReference type="ChEBI" id="CHEBI:15377"/>
        <dbReference type="ChEBI" id="CHEBI:28938"/>
        <dbReference type="ChEBI" id="CHEBI:57845"/>
        <dbReference type="ChEBI" id="CHEBI:58126"/>
        <dbReference type="EC" id="2.5.1.61"/>
    </reaction>
</comment>
<dbReference type="EMBL" id="FQYT01000006">
    <property type="protein sequence ID" value="SHI76161.1"/>
    <property type="molecule type" value="Genomic_DNA"/>
</dbReference>
<accession>A0A1M6DSI1</accession>
<dbReference type="FunFam" id="3.40.190.10:FF:000004">
    <property type="entry name" value="Porphobilinogen deaminase"/>
    <property type="match status" value="1"/>
</dbReference>
<dbReference type="GO" id="GO:0005737">
    <property type="term" value="C:cytoplasm"/>
    <property type="evidence" value="ECO:0007669"/>
    <property type="project" value="UniProtKB-UniRule"/>
</dbReference>
<feature type="modified residue" description="S-(dipyrrolylmethanemethyl)cysteine" evidence="8">
    <location>
        <position position="235"/>
    </location>
</feature>
<evidence type="ECO:0000259" key="9">
    <source>
        <dbReference type="Pfam" id="PF01379"/>
    </source>
</evidence>
<name>A0A1M6DSI1_9FIRM</name>